<dbReference type="OrthoDB" id="8958528at2759"/>
<feature type="compositionally biased region" description="Basic and acidic residues" evidence="1">
    <location>
        <begin position="40"/>
        <end position="50"/>
    </location>
</feature>
<protein>
    <submittedName>
        <fullName evidence="2">Coiled-coil domain-containing protein 106-like</fullName>
    </submittedName>
</protein>
<dbReference type="PANTHER" id="PTHR16477:SF5">
    <property type="entry name" value="COILED-COIL DOMAIN-CONTAINING PROTEIN 106-RELATED"/>
    <property type="match status" value="1"/>
</dbReference>
<feature type="region of interest" description="Disordered" evidence="1">
    <location>
        <begin position="1"/>
        <end position="162"/>
    </location>
</feature>
<evidence type="ECO:0000256" key="1">
    <source>
        <dbReference type="SAM" id="MobiDB-lite"/>
    </source>
</evidence>
<accession>A0A9W7T3K7</accession>
<dbReference type="Proteomes" id="UP001059041">
    <property type="component" value="Unassembled WGS sequence"/>
</dbReference>
<feature type="compositionally biased region" description="Basic residues" evidence="1">
    <location>
        <begin position="151"/>
        <end position="162"/>
    </location>
</feature>
<organism evidence="2 3">
    <name type="scientific">Triplophysa rosa</name>
    <name type="common">Cave loach</name>
    <dbReference type="NCBI Taxonomy" id="992332"/>
    <lineage>
        <taxon>Eukaryota</taxon>
        <taxon>Metazoa</taxon>
        <taxon>Chordata</taxon>
        <taxon>Craniata</taxon>
        <taxon>Vertebrata</taxon>
        <taxon>Euteleostomi</taxon>
        <taxon>Actinopterygii</taxon>
        <taxon>Neopterygii</taxon>
        <taxon>Teleostei</taxon>
        <taxon>Ostariophysi</taxon>
        <taxon>Cypriniformes</taxon>
        <taxon>Nemacheilidae</taxon>
        <taxon>Triplophysa</taxon>
    </lineage>
</organism>
<reference evidence="2" key="1">
    <citation type="submission" date="2021-02" db="EMBL/GenBank/DDBJ databases">
        <title>Comparative genomics reveals that relaxation of natural selection precedes convergent phenotypic evolution of cavefish.</title>
        <authorList>
            <person name="Peng Z."/>
        </authorList>
    </citation>
    <scope>NUCLEOTIDE SEQUENCE</scope>
    <source>
        <tissue evidence="2">Muscle</tissue>
    </source>
</reference>
<dbReference type="GO" id="GO:0005654">
    <property type="term" value="C:nucleoplasm"/>
    <property type="evidence" value="ECO:0007669"/>
    <property type="project" value="TreeGrafter"/>
</dbReference>
<dbReference type="AlphaFoldDB" id="A0A9W7T3K7"/>
<proteinExistence type="predicted"/>
<dbReference type="EMBL" id="JAFHDT010000294">
    <property type="protein sequence ID" value="KAI7789914.1"/>
    <property type="molecule type" value="Genomic_DNA"/>
</dbReference>
<feature type="compositionally biased region" description="Basic residues" evidence="1">
    <location>
        <begin position="75"/>
        <end position="86"/>
    </location>
</feature>
<evidence type="ECO:0000313" key="3">
    <source>
        <dbReference type="Proteomes" id="UP001059041"/>
    </source>
</evidence>
<feature type="compositionally biased region" description="Basic residues" evidence="1">
    <location>
        <begin position="94"/>
        <end position="109"/>
    </location>
</feature>
<feature type="compositionally biased region" description="Polar residues" evidence="1">
    <location>
        <begin position="18"/>
        <end position="29"/>
    </location>
</feature>
<feature type="compositionally biased region" description="Basic residues" evidence="1">
    <location>
        <begin position="1"/>
        <end position="11"/>
    </location>
</feature>
<dbReference type="Pfam" id="PF15794">
    <property type="entry name" value="CCDC106"/>
    <property type="match status" value="1"/>
</dbReference>
<feature type="compositionally biased region" description="Low complexity" evidence="1">
    <location>
        <begin position="118"/>
        <end position="145"/>
    </location>
</feature>
<dbReference type="PANTHER" id="PTHR16477">
    <property type="entry name" value="COILED-COIL DOMAIN-CONTAINING PROTEIN 106"/>
    <property type="match status" value="1"/>
</dbReference>
<gene>
    <name evidence="2" type="ORF">IRJ41_013629</name>
</gene>
<dbReference type="InterPro" id="IPR031591">
    <property type="entry name" value="CCDC106"/>
</dbReference>
<evidence type="ECO:0000313" key="2">
    <source>
        <dbReference type="EMBL" id="KAI7789914.1"/>
    </source>
</evidence>
<comment type="caution">
    <text evidence="2">The sequence shown here is derived from an EMBL/GenBank/DDBJ whole genome shotgun (WGS) entry which is preliminary data.</text>
</comment>
<name>A0A9W7T3K7_TRIRA</name>
<sequence>MASKRVQRRRKTIMDQGTAESPNVTQDRQAPTDVEETVEEGQRREDKDEVSSEESVQCDERVMLSDKTSSLKLQQKNKRLQKKIKKMHEEIYILKKKLKARTGKSKKYRSREDDSDDSSSSSTSSSTSRSTSISSLSTLSSSSSSKMGNPKTKKKRKEKHYHPLAMARARTTDDVVRRYHKVLKAYKNQGSMTKAFKTVGVDRNTLALSAPLAEISIACPKFLKSLPPFNIKKDKLLEYSKRCAESMTPEVTTKIEDLKAKGKLLPIKYKYR</sequence>
<keyword evidence="3" id="KW-1185">Reference proteome</keyword>